<proteinExistence type="predicted"/>
<dbReference type="EMBL" id="NBTZ01000056">
    <property type="protein sequence ID" value="OTP75028.1"/>
    <property type="molecule type" value="Genomic_DNA"/>
</dbReference>
<dbReference type="AlphaFoldDB" id="A0A242MUB4"/>
<name>A0A242MUB4_CABSO</name>
<dbReference type="Proteomes" id="UP000195221">
    <property type="component" value="Unassembled WGS sequence"/>
</dbReference>
<gene>
    <name evidence="1" type="ORF">PAMC26577_14245</name>
</gene>
<dbReference type="RefSeq" id="WP_062173392.1">
    <property type="nucleotide sequence ID" value="NZ_NBTZ01000056.1"/>
</dbReference>
<reference evidence="1 2" key="1">
    <citation type="submission" date="2017-03" db="EMBL/GenBank/DDBJ databases">
        <title>Genome analysis of strain PAMC 26577.</title>
        <authorList>
            <person name="Oh H.-M."/>
            <person name="Yang J.-A."/>
        </authorList>
    </citation>
    <scope>NUCLEOTIDE SEQUENCE [LARGE SCALE GENOMIC DNA]</scope>
    <source>
        <strain evidence="1 2">PAMC 26577</strain>
    </source>
</reference>
<organism evidence="1 2">
    <name type="scientific">Caballeronia sordidicola</name>
    <name type="common">Burkholderia sordidicola</name>
    <dbReference type="NCBI Taxonomy" id="196367"/>
    <lineage>
        <taxon>Bacteria</taxon>
        <taxon>Pseudomonadati</taxon>
        <taxon>Pseudomonadota</taxon>
        <taxon>Betaproteobacteria</taxon>
        <taxon>Burkholderiales</taxon>
        <taxon>Burkholderiaceae</taxon>
        <taxon>Caballeronia</taxon>
    </lineage>
</organism>
<evidence type="ECO:0000313" key="1">
    <source>
        <dbReference type="EMBL" id="OTP75028.1"/>
    </source>
</evidence>
<sequence length="89" mass="9994">MIDRPTPREAAIRICRMFVIHHQCRAGAVLPTETIQEWWAVDGWICQDFFSGLEYGRQEGWLSETKGEEASPPANVTITPAGYRCGQGV</sequence>
<protein>
    <submittedName>
        <fullName evidence="1">Uncharacterized protein</fullName>
    </submittedName>
</protein>
<evidence type="ECO:0000313" key="2">
    <source>
        <dbReference type="Proteomes" id="UP000195221"/>
    </source>
</evidence>
<comment type="caution">
    <text evidence="1">The sequence shown here is derived from an EMBL/GenBank/DDBJ whole genome shotgun (WGS) entry which is preliminary data.</text>
</comment>
<accession>A0A242MUB4</accession>